<dbReference type="EMBL" id="ML213517">
    <property type="protein sequence ID" value="TFK49093.1"/>
    <property type="molecule type" value="Genomic_DNA"/>
</dbReference>
<evidence type="ECO:0008006" key="10">
    <source>
        <dbReference type="Google" id="ProtNLM"/>
    </source>
</evidence>
<dbReference type="InterPro" id="IPR000306">
    <property type="entry name" value="Znf_FYVE"/>
</dbReference>
<gene>
    <name evidence="8" type="ORF">OE88DRAFT_466214</name>
</gene>
<evidence type="ECO:0000313" key="8">
    <source>
        <dbReference type="EMBL" id="TFK49093.1"/>
    </source>
</evidence>
<proteinExistence type="predicted"/>
<dbReference type="Pfam" id="PF01363">
    <property type="entry name" value="FYVE"/>
    <property type="match status" value="1"/>
</dbReference>
<keyword evidence="3" id="KW-0862">Zinc</keyword>
<evidence type="ECO:0000256" key="5">
    <source>
        <dbReference type="SAM" id="MobiDB-lite"/>
    </source>
</evidence>
<dbReference type="PANTHER" id="PTHR14879">
    <property type="entry name" value="CASPASE REGULATOR, RING FINGER DOMAIN-CONTAINING"/>
    <property type="match status" value="1"/>
</dbReference>
<name>A0A5C3MVV0_9AGAM</name>
<feature type="region of interest" description="Disordered" evidence="5">
    <location>
        <begin position="355"/>
        <end position="432"/>
    </location>
</feature>
<evidence type="ECO:0000256" key="3">
    <source>
        <dbReference type="ARBA" id="ARBA00022833"/>
    </source>
</evidence>
<dbReference type="SMART" id="SM00064">
    <property type="entry name" value="FYVE"/>
    <property type="match status" value="1"/>
</dbReference>
<keyword evidence="2 4" id="KW-0863">Zinc-finger</keyword>
<dbReference type="Pfam" id="PF13920">
    <property type="entry name" value="zf-C3HC4_3"/>
    <property type="match status" value="1"/>
</dbReference>
<accession>A0A5C3MVV0</accession>
<sequence>MTEGMPLLSGPPPEMNDGDTSACRKCGKEFGLFTRSRRCNHCGYSYCHSCTDYQALMPRRERGAISGYDANPVCSYCIELLQITAAGRAKLRSLPLAKLKKYINAYNLKANGAVEKDDLIDVIISARGPDGCLPPEKEAYYRKRSLPTWFRTFQPFSPSTSNSARSFFSRTFGDSSHSHSRSSNPPPSSRPPPQRTRSRSHGDFPRPDLDPDYQRQQQQRPSAGASYRNSPSQDRPWNAYPGNASAHGRPQPSANTHGNPYPAYVPPPGQGRPQPPTATSMPRRDPPAPAPPPRPRSANEPIPTLDELLEMSEDQVARLSVHVLKDVLFHNHVPARQVLEKAELVHKVMALVDQEKRERERKREEERREEEAYQARQQALRDEMRAKQEREEREKREREHQGQEGHNEDGQTPGAEGKEEKPKPLTPQAQAMAASLERTGLCVICQDEEANIAVVDCGHLAMCRTCADHIMSSTRECPLCRTRIVTEARLLRIFKP</sequence>
<dbReference type="InterPro" id="IPR013083">
    <property type="entry name" value="Znf_RING/FYVE/PHD"/>
</dbReference>
<dbReference type="InterPro" id="IPR051728">
    <property type="entry name" value="RING-FYVE_E3_ubiquitin-ligase"/>
</dbReference>
<reference evidence="8 9" key="1">
    <citation type="journal article" date="2019" name="Nat. Ecol. Evol.">
        <title>Megaphylogeny resolves global patterns of mushroom evolution.</title>
        <authorList>
            <person name="Varga T."/>
            <person name="Krizsan K."/>
            <person name="Foldi C."/>
            <person name="Dima B."/>
            <person name="Sanchez-Garcia M."/>
            <person name="Sanchez-Ramirez S."/>
            <person name="Szollosi G.J."/>
            <person name="Szarkandi J.G."/>
            <person name="Papp V."/>
            <person name="Albert L."/>
            <person name="Andreopoulos W."/>
            <person name="Angelini C."/>
            <person name="Antonin V."/>
            <person name="Barry K.W."/>
            <person name="Bougher N.L."/>
            <person name="Buchanan P."/>
            <person name="Buyck B."/>
            <person name="Bense V."/>
            <person name="Catcheside P."/>
            <person name="Chovatia M."/>
            <person name="Cooper J."/>
            <person name="Damon W."/>
            <person name="Desjardin D."/>
            <person name="Finy P."/>
            <person name="Geml J."/>
            <person name="Haridas S."/>
            <person name="Hughes K."/>
            <person name="Justo A."/>
            <person name="Karasinski D."/>
            <person name="Kautmanova I."/>
            <person name="Kiss B."/>
            <person name="Kocsube S."/>
            <person name="Kotiranta H."/>
            <person name="LaButti K.M."/>
            <person name="Lechner B.E."/>
            <person name="Liimatainen K."/>
            <person name="Lipzen A."/>
            <person name="Lukacs Z."/>
            <person name="Mihaltcheva S."/>
            <person name="Morgado L.N."/>
            <person name="Niskanen T."/>
            <person name="Noordeloos M.E."/>
            <person name="Ohm R.A."/>
            <person name="Ortiz-Santana B."/>
            <person name="Ovrebo C."/>
            <person name="Racz N."/>
            <person name="Riley R."/>
            <person name="Savchenko A."/>
            <person name="Shiryaev A."/>
            <person name="Soop K."/>
            <person name="Spirin V."/>
            <person name="Szebenyi C."/>
            <person name="Tomsovsky M."/>
            <person name="Tulloss R.E."/>
            <person name="Uehling J."/>
            <person name="Grigoriev I.V."/>
            <person name="Vagvolgyi C."/>
            <person name="Papp T."/>
            <person name="Martin F.M."/>
            <person name="Miettinen O."/>
            <person name="Hibbett D.S."/>
            <person name="Nagy L.G."/>
        </authorList>
    </citation>
    <scope>NUCLEOTIDE SEQUENCE [LARGE SCALE GENOMIC DNA]</scope>
    <source>
        <strain evidence="8 9">OMC1185</strain>
    </source>
</reference>
<dbReference type="PROSITE" id="PS50089">
    <property type="entry name" value="ZF_RING_2"/>
    <property type="match status" value="1"/>
</dbReference>
<feature type="compositionally biased region" description="Pro residues" evidence="5">
    <location>
        <begin position="184"/>
        <end position="194"/>
    </location>
</feature>
<dbReference type="InterPro" id="IPR017455">
    <property type="entry name" value="Znf_FYVE-rel"/>
</dbReference>
<feature type="domain" description="FYVE-type" evidence="7">
    <location>
        <begin position="17"/>
        <end position="82"/>
    </location>
</feature>
<evidence type="ECO:0000256" key="2">
    <source>
        <dbReference type="ARBA" id="ARBA00022771"/>
    </source>
</evidence>
<protein>
    <recommendedName>
        <fullName evidence="10">RING-type domain-containing protein</fullName>
    </recommendedName>
</protein>
<dbReference type="AlphaFoldDB" id="A0A5C3MVV0"/>
<dbReference type="Proteomes" id="UP000305948">
    <property type="component" value="Unassembled WGS sequence"/>
</dbReference>
<dbReference type="Gene3D" id="3.30.40.10">
    <property type="entry name" value="Zinc/RING finger domain, C3HC4 (zinc finger)"/>
    <property type="match status" value="2"/>
</dbReference>
<dbReference type="SUPFAM" id="SSF57903">
    <property type="entry name" value="FYVE/PHD zinc finger"/>
    <property type="match status" value="1"/>
</dbReference>
<dbReference type="InterPro" id="IPR011011">
    <property type="entry name" value="Znf_FYVE_PHD"/>
</dbReference>
<dbReference type="SUPFAM" id="SSF57850">
    <property type="entry name" value="RING/U-box"/>
    <property type="match status" value="1"/>
</dbReference>
<feature type="compositionally biased region" description="Basic and acidic residues" evidence="5">
    <location>
        <begin position="355"/>
        <end position="409"/>
    </location>
</feature>
<dbReference type="PANTHER" id="PTHR14879:SF5">
    <property type="entry name" value="RING-TYPE DOMAIN-CONTAINING PROTEIN"/>
    <property type="match status" value="1"/>
</dbReference>
<evidence type="ECO:0000256" key="1">
    <source>
        <dbReference type="ARBA" id="ARBA00022723"/>
    </source>
</evidence>
<dbReference type="InterPro" id="IPR001841">
    <property type="entry name" value="Znf_RING"/>
</dbReference>
<evidence type="ECO:0000256" key="4">
    <source>
        <dbReference type="PROSITE-ProRule" id="PRU00175"/>
    </source>
</evidence>
<organism evidence="8 9">
    <name type="scientific">Heliocybe sulcata</name>
    <dbReference type="NCBI Taxonomy" id="5364"/>
    <lineage>
        <taxon>Eukaryota</taxon>
        <taxon>Fungi</taxon>
        <taxon>Dikarya</taxon>
        <taxon>Basidiomycota</taxon>
        <taxon>Agaricomycotina</taxon>
        <taxon>Agaricomycetes</taxon>
        <taxon>Gloeophyllales</taxon>
        <taxon>Gloeophyllaceae</taxon>
        <taxon>Heliocybe</taxon>
    </lineage>
</organism>
<evidence type="ECO:0000259" key="7">
    <source>
        <dbReference type="PROSITE" id="PS50178"/>
    </source>
</evidence>
<feature type="region of interest" description="Disordered" evidence="5">
    <location>
        <begin position="167"/>
        <end position="301"/>
    </location>
</feature>
<keyword evidence="1" id="KW-0479">Metal-binding</keyword>
<evidence type="ECO:0000259" key="6">
    <source>
        <dbReference type="PROSITE" id="PS50089"/>
    </source>
</evidence>
<dbReference type="GO" id="GO:0008270">
    <property type="term" value="F:zinc ion binding"/>
    <property type="evidence" value="ECO:0007669"/>
    <property type="project" value="UniProtKB-KW"/>
</dbReference>
<dbReference type="CDD" id="cd00065">
    <property type="entry name" value="FYVE_like_SF"/>
    <property type="match status" value="1"/>
</dbReference>
<feature type="domain" description="RING-type" evidence="6">
    <location>
        <begin position="442"/>
        <end position="481"/>
    </location>
</feature>
<keyword evidence="9" id="KW-1185">Reference proteome</keyword>
<evidence type="ECO:0000313" key="9">
    <source>
        <dbReference type="Proteomes" id="UP000305948"/>
    </source>
</evidence>
<feature type="compositionally biased region" description="Pro residues" evidence="5">
    <location>
        <begin position="263"/>
        <end position="276"/>
    </location>
</feature>
<dbReference type="PROSITE" id="PS50178">
    <property type="entry name" value="ZF_FYVE"/>
    <property type="match status" value="1"/>
</dbReference>
<dbReference type="SMART" id="SM00184">
    <property type="entry name" value="RING"/>
    <property type="match status" value="2"/>
</dbReference>
<dbReference type="OrthoDB" id="3045089at2759"/>
<feature type="compositionally biased region" description="Basic and acidic residues" evidence="5">
    <location>
        <begin position="200"/>
        <end position="213"/>
    </location>
</feature>